<dbReference type="eggNOG" id="COG0438">
    <property type="taxonomic scope" value="Bacteria"/>
</dbReference>
<evidence type="ECO:0000313" key="3">
    <source>
        <dbReference type="EMBL" id="AFL50042.1"/>
    </source>
</evidence>
<dbReference type="InterPro" id="IPR028098">
    <property type="entry name" value="Glyco_trans_4-like_N"/>
</dbReference>
<dbReference type="Proteomes" id="UP000006180">
    <property type="component" value="Chromosome"/>
</dbReference>
<evidence type="ECO:0000256" key="1">
    <source>
        <dbReference type="SAM" id="MobiDB-lite"/>
    </source>
</evidence>
<reference evidence="3 4" key="1">
    <citation type="journal article" date="2012" name="J. Bacteriol.">
        <title>Complete genome sequence of the broad-host-range strain Sinorhizobium fredii USDA257.</title>
        <authorList>
            <person name="Schuldes J."/>
            <person name="Rodriguez Orbegoso M."/>
            <person name="Schmeisser C."/>
            <person name="Krishnan H.B."/>
            <person name="Daniel R."/>
            <person name="Streit W.R."/>
        </authorList>
    </citation>
    <scope>NUCLEOTIDE SEQUENCE [LARGE SCALE GENOMIC DNA]</scope>
    <source>
        <strain evidence="3 4">USDA 257</strain>
    </source>
</reference>
<name>I3X2D6_SINF2</name>
<evidence type="ECO:0000313" key="4">
    <source>
        <dbReference type="Proteomes" id="UP000006180"/>
    </source>
</evidence>
<feature type="region of interest" description="Disordered" evidence="1">
    <location>
        <begin position="1"/>
        <end position="32"/>
    </location>
</feature>
<accession>I3X2D6</accession>
<protein>
    <submittedName>
        <fullName evidence="3">Putative glycosyltransferase</fullName>
    </submittedName>
</protein>
<dbReference type="SUPFAM" id="SSF53756">
    <property type="entry name" value="UDP-Glycosyltransferase/glycogen phosphorylase"/>
    <property type="match status" value="1"/>
</dbReference>
<dbReference type="AlphaFoldDB" id="I3X2D6"/>
<organism evidence="3 4">
    <name type="scientific">Sinorhizobium fredii (strain USDA 257)</name>
    <dbReference type="NCBI Taxonomy" id="1185652"/>
    <lineage>
        <taxon>Bacteria</taxon>
        <taxon>Pseudomonadati</taxon>
        <taxon>Pseudomonadota</taxon>
        <taxon>Alphaproteobacteria</taxon>
        <taxon>Hyphomicrobiales</taxon>
        <taxon>Rhizobiaceae</taxon>
        <taxon>Sinorhizobium/Ensifer group</taxon>
        <taxon>Sinorhizobium</taxon>
    </lineage>
</organism>
<dbReference type="STRING" id="1185652.USDA257_c14520"/>
<dbReference type="EMBL" id="CP003563">
    <property type="protein sequence ID" value="AFL50042.1"/>
    <property type="molecule type" value="Genomic_DNA"/>
</dbReference>
<feature type="compositionally biased region" description="Polar residues" evidence="1">
    <location>
        <begin position="1"/>
        <end position="22"/>
    </location>
</feature>
<dbReference type="Pfam" id="PF13579">
    <property type="entry name" value="Glyco_trans_4_4"/>
    <property type="match status" value="1"/>
</dbReference>
<dbReference type="CDD" id="cd03801">
    <property type="entry name" value="GT4_PimA-like"/>
    <property type="match status" value="1"/>
</dbReference>
<proteinExistence type="predicted"/>
<dbReference type="KEGG" id="sfd:USDA257_c14520"/>
<dbReference type="Gene3D" id="3.40.50.2000">
    <property type="entry name" value="Glycogen Phosphorylase B"/>
    <property type="match status" value="2"/>
</dbReference>
<feature type="domain" description="Glycosyltransferase subfamily 4-like N-terminal" evidence="2">
    <location>
        <begin position="97"/>
        <end position="253"/>
    </location>
</feature>
<dbReference type="GO" id="GO:0016757">
    <property type="term" value="F:glycosyltransferase activity"/>
    <property type="evidence" value="ECO:0007669"/>
    <property type="project" value="TreeGrafter"/>
</dbReference>
<dbReference type="PANTHER" id="PTHR45947:SF3">
    <property type="entry name" value="SULFOQUINOVOSYL TRANSFERASE SQD2"/>
    <property type="match status" value="1"/>
</dbReference>
<dbReference type="Pfam" id="PF13692">
    <property type="entry name" value="Glyco_trans_1_4"/>
    <property type="match status" value="1"/>
</dbReference>
<evidence type="ECO:0000259" key="2">
    <source>
        <dbReference type="Pfam" id="PF13579"/>
    </source>
</evidence>
<dbReference type="InterPro" id="IPR050194">
    <property type="entry name" value="Glycosyltransferase_grp1"/>
</dbReference>
<sequence>MSSQTAVSRDHGPQQTRGSATSIHAARGSGERFPEKHLSVHAGTAATTALLEGPSPGLGGAALSPEELDGFLPSLANTAARPRVMMLGLRGIPDVQGGVEKHVEMLSARLVALGWSVDVIGRQRYLSTTSPYAWGGIRVFPLWAPRLTALEAIVHTFVGVCFAALRRPDVLHIHAIGPALLVPLARLLRMRVVVTHHGYDYDRQKWGTFAKRMLKLGERMGMRLAHGRIAISKEIVKTMGERYKVPVAFVPNGVAVSPGRAGTGILDEFGLTRRRYILLAARLVPEKRQTDLVQAFALLGGNGVKLVLAGSAEFETPYADEVRAMADSVPDVVMTGFQSGDRLAELFANAALFVLPSSHEGMPIALLEAMAHGLPVLASDIVANRELSLPAADYFPLGDIDALAAAIARKIANPPSDDEVRSQMAHVESTHSWASVAQKTLAIYRALAR</sequence>
<dbReference type="RefSeq" id="WP_014762224.1">
    <property type="nucleotide sequence ID" value="NC_018000.1"/>
</dbReference>
<dbReference type="PANTHER" id="PTHR45947">
    <property type="entry name" value="SULFOQUINOVOSYL TRANSFERASE SQD2"/>
    <property type="match status" value="1"/>
</dbReference>
<dbReference type="HOGENOM" id="CLU_009583_2_2_5"/>
<keyword evidence="3" id="KW-0808">Transferase</keyword>
<dbReference type="PATRIC" id="fig|1185652.3.peg.1510"/>
<gene>
    <name evidence="3" type="ORF">USDA257_c14520</name>
</gene>